<gene>
    <name evidence="2" type="ORF">KJI95_06075</name>
</gene>
<dbReference type="InterPro" id="IPR013783">
    <property type="entry name" value="Ig-like_fold"/>
</dbReference>
<dbReference type="SMART" id="SM00089">
    <property type="entry name" value="PKD"/>
    <property type="match status" value="1"/>
</dbReference>
<evidence type="ECO:0000259" key="1">
    <source>
        <dbReference type="SMART" id="SM00089"/>
    </source>
</evidence>
<dbReference type="SUPFAM" id="SSF49299">
    <property type="entry name" value="PKD domain"/>
    <property type="match status" value="1"/>
</dbReference>
<evidence type="ECO:0000313" key="2">
    <source>
        <dbReference type="EMBL" id="MBT1444090.1"/>
    </source>
</evidence>
<dbReference type="InterPro" id="IPR035986">
    <property type="entry name" value="PKD_dom_sf"/>
</dbReference>
<dbReference type="EMBL" id="JAHEPS010000002">
    <property type="protein sequence ID" value="MBT1444090.1"/>
    <property type="molecule type" value="Genomic_DNA"/>
</dbReference>
<dbReference type="Pfam" id="PF08811">
    <property type="entry name" value="DUF1800"/>
    <property type="match status" value="1"/>
</dbReference>
<evidence type="ECO:0000313" key="3">
    <source>
        <dbReference type="Proteomes" id="UP001195903"/>
    </source>
</evidence>
<dbReference type="Pfam" id="PF22352">
    <property type="entry name" value="K319L-like_PKD"/>
    <property type="match status" value="1"/>
</dbReference>
<dbReference type="RefSeq" id="WP_214506300.1">
    <property type="nucleotide sequence ID" value="NZ_JAHEPS010000002.1"/>
</dbReference>
<reference evidence="2 3" key="1">
    <citation type="submission" date="2021-05" db="EMBL/GenBank/DDBJ databases">
        <title>Shewanella sp. JM162201.</title>
        <authorList>
            <person name="Xu S."/>
            <person name="Li A."/>
        </authorList>
    </citation>
    <scope>NUCLEOTIDE SEQUENCE [LARGE SCALE GENOMIC DNA]</scope>
    <source>
        <strain evidence="2 3">JM162201</strain>
    </source>
</reference>
<proteinExistence type="predicted"/>
<dbReference type="InterPro" id="IPR014917">
    <property type="entry name" value="DUF1800"/>
</dbReference>
<name>A0ABS5V0Z2_9GAMM</name>
<dbReference type="PANTHER" id="PTHR43737:SF1">
    <property type="entry name" value="DUF1501 DOMAIN-CONTAINING PROTEIN"/>
    <property type="match status" value="1"/>
</dbReference>
<accession>A0ABS5V0Z2</accession>
<feature type="domain" description="PKD/Chitinase" evidence="1">
    <location>
        <begin position="35"/>
        <end position="123"/>
    </location>
</feature>
<organism evidence="2 3">
    <name type="scientific">Shewanella jiangmenensis</name>
    <dbReference type="NCBI Taxonomy" id="2837387"/>
    <lineage>
        <taxon>Bacteria</taxon>
        <taxon>Pseudomonadati</taxon>
        <taxon>Pseudomonadota</taxon>
        <taxon>Gammaproteobacteria</taxon>
        <taxon>Alteromonadales</taxon>
        <taxon>Shewanellaceae</taxon>
        <taxon>Shewanella</taxon>
    </lineage>
</organism>
<dbReference type="Gene3D" id="2.60.40.10">
    <property type="entry name" value="Immunoglobulins"/>
    <property type="match status" value="1"/>
</dbReference>
<dbReference type="InterPro" id="IPR022409">
    <property type="entry name" value="PKD/Chitinase_dom"/>
</dbReference>
<dbReference type="CDD" id="cd00146">
    <property type="entry name" value="PKD"/>
    <property type="match status" value="1"/>
</dbReference>
<protein>
    <submittedName>
        <fullName evidence="2">DUF1800 family protein</fullName>
    </submittedName>
</protein>
<dbReference type="PROSITE" id="PS51257">
    <property type="entry name" value="PROKAR_LIPOPROTEIN"/>
    <property type="match status" value="1"/>
</dbReference>
<dbReference type="Proteomes" id="UP001195903">
    <property type="component" value="Unassembled WGS sequence"/>
</dbReference>
<sequence length="632" mass="68292">MKIRSLGIATLMLAGCGGGGAEGGEIPASVNQPPSVSIAPVGDVRQGQSLTLTASASDADGSIASYQWQQLEGPAVTLGSAAAMTVVLPSSSAQRQTYRFRLTVTDNGGATAQAETSIEALRAMTELEASRLLHQATMGPVSGEISASAGISEEEWIAQQMALPQSSLLANIRLYGNETELNYNTNHWVDTWWRTSMAAPDQLRQRVAFALSEIFVVSTKGAGLTREPRGMANYYDMLAAHAFGNFRDLLEDVTLSPVMGVYLSHLGNEKADEARNIRPDENYAREVMQLFTIGLEMLNADGTPIIGNDGRAIATYGQDEIEGFARVFTGWTYGGATRWVNPQKNYLVPMTAWAAYHSPEQKQLLGGTVLPAGQSAEQDLSDALDNLFNHPNVGPFIGKQLIQRLVRSNPSPAYVARVSAVFNDNGSGVRGDMAAVVKAILLDDEARIPNLADNRAGKVREPLLRTMQLWREFKADSVSGRVLTLDMEESHGQAPLGSPSVFNFFRPNFAPAALQADGLVAPELQIANDASLIGHMNFSHMATYSRIAEKISSPGDQWILIHLSEHADLLSKQGIDALLDRWNLVFCAGTMTATERRILKDVYTLYLPSGVLTTMGQMLFALSQAPSFATAP</sequence>
<comment type="caution">
    <text evidence="2">The sequence shown here is derived from an EMBL/GenBank/DDBJ whole genome shotgun (WGS) entry which is preliminary data.</text>
</comment>
<keyword evidence="3" id="KW-1185">Reference proteome</keyword>
<dbReference type="PANTHER" id="PTHR43737">
    <property type="entry name" value="BLL7424 PROTEIN"/>
    <property type="match status" value="1"/>
</dbReference>